<evidence type="ECO:0000313" key="1">
    <source>
        <dbReference type="EMBL" id="XBX78687.1"/>
    </source>
</evidence>
<evidence type="ECO:0008006" key="2">
    <source>
        <dbReference type="Google" id="ProtNLM"/>
    </source>
</evidence>
<proteinExistence type="predicted"/>
<dbReference type="RefSeq" id="WP_350351913.1">
    <property type="nucleotide sequence ID" value="NZ_CP158357.1"/>
</dbReference>
<gene>
    <name evidence="1" type="ORF">ABS642_00940</name>
</gene>
<name>A0AAU7VY68_9MICO</name>
<organism evidence="1">
    <name type="scientific">Microbacterium sp. A8/3-1</name>
    <dbReference type="NCBI Taxonomy" id="3160749"/>
    <lineage>
        <taxon>Bacteria</taxon>
        <taxon>Bacillati</taxon>
        <taxon>Actinomycetota</taxon>
        <taxon>Actinomycetes</taxon>
        <taxon>Micrococcales</taxon>
        <taxon>Microbacteriaceae</taxon>
        <taxon>Microbacterium</taxon>
    </lineage>
</organism>
<dbReference type="AlphaFoldDB" id="A0AAU7VY68"/>
<protein>
    <recommendedName>
        <fullName evidence="2">RecT family protein</fullName>
    </recommendedName>
</protein>
<accession>A0AAU7VY68</accession>
<reference evidence="1" key="1">
    <citation type="submission" date="2024-06" db="EMBL/GenBank/DDBJ databases">
        <title>Draft genome sequence of Microbacterium sp. strain A8/3-1, isolated from Oxytropis tragacanthoides Fisch. ex DC. Root nodules in the Altai region of Russia.</title>
        <authorList>
            <person name="Sazanova A."/>
            <person name="Guro P."/>
            <person name="Kuznetsova I."/>
            <person name="Belimov A."/>
            <person name="Safronova V."/>
        </authorList>
    </citation>
    <scope>NUCLEOTIDE SEQUENCE</scope>
    <source>
        <strain evidence="1">A8/3-1</strain>
    </source>
</reference>
<sequence>MSTAVVAYEAAGLNDRMKYAQTLAAAGDLIPKGLWNNATNVNGTLVPAAPSPGKVLLVMETGAMLGLAPAAALQSIDVVEGRATLSARLMGALIRKAGHKLEVAKTGTIAGGDYSVTVTGTRSDDGTVFTSTWDIPRAIRAQLVQSYTKNADGVWQVRARNKEGSVAKPWEAYAELMPVWRAMSEVGREGFADVLFGLYSTEEMSDGGIPISDPPPAPVEPTEDWQKLFDAAKTRGELDEVAARLAEKGEGTDKLRAAFMARAGVLAREANVVDAEIVDEPNRDPRVDQLLEEQGNIIRDDDGKLLATNVPDGMADEEYFESQEAARFDAAVAAGEVDRD</sequence>
<dbReference type="EMBL" id="CP158357">
    <property type="protein sequence ID" value="XBX78687.1"/>
    <property type="molecule type" value="Genomic_DNA"/>
</dbReference>